<dbReference type="EC" id="2.2.1.9" evidence="7"/>
<dbReference type="Gene3D" id="3.40.50.970">
    <property type="match status" value="2"/>
</dbReference>
<keyword evidence="2 7" id="KW-0808">Transferase</keyword>
<dbReference type="HAMAP" id="MF_01659">
    <property type="entry name" value="MenD"/>
    <property type="match status" value="1"/>
</dbReference>
<dbReference type="SUPFAM" id="SSF52467">
    <property type="entry name" value="DHS-like NAD/FAD-binding domain"/>
    <property type="match status" value="1"/>
</dbReference>
<dbReference type="Proteomes" id="UP000629098">
    <property type="component" value="Unassembled WGS sequence"/>
</dbReference>
<dbReference type="GO" id="GO:0042372">
    <property type="term" value="P:phylloquinone biosynthetic process"/>
    <property type="evidence" value="ECO:0007669"/>
    <property type="project" value="UniProtKB-UniRule"/>
</dbReference>
<evidence type="ECO:0000259" key="8">
    <source>
        <dbReference type="Pfam" id="PF02775"/>
    </source>
</evidence>
<comment type="function">
    <text evidence="7">Catalyzes the thiamine diphosphate-dependent decarboxylation of 2-oxoglutarate and the subsequent addition of the resulting succinic semialdehyde-thiamine pyrophosphate anion to isochorismate to yield 2-succinyl-5-enolpyruvyl-6-hydroxy-3-cyclohexene-1-carboxylate (SEPHCHC).</text>
</comment>
<protein>
    <recommendedName>
        <fullName evidence="7">2-succinyl-5-enolpyruvyl-6-hydroxy-3-cyclohexene-1-carboxylate synthase</fullName>
        <shortName evidence="7">SEPHCHC synthase</shortName>
        <ecNumber evidence="7">2.2.1.9</ecNumber>
    </recommendedName>
</protein>
<dbReference type="InterPro" id="IPR012001">
    <property type="entry name" value="Thiamin_PyroP_enz_TPP-bd_dom"/>
</dbReference>
<dbReference type="GO" id="GO:0030145">
    <property type="term" value="F:manganese ion binding"/>
    <property type="evidence" value="ECO:0007669"/>
    <property type="project" value="UniProtKB-UniRule"/>
</dbReference>
<evidence type="ECO:0000256" key="2">
    <source>
        <dbReference type="ARBA" id="ARBA00022679"/>
    </source>
</evidence>
<comment type="pathway">
    <text evidence="7">Cofactor biosynthesis; phylloquinone biosynthesis.</text>
</comment>
<comment type="similarity">
    <text evidence="7">Belongs to the TPP enzyme family. MenD subfamily.</text>
</comment>
<dbReference type="SUPFAM" id="SSF52518">
    <property type="entry name" value="Thiamin diphosphate-binding fold (THDP-binding)"/>
    <property type="match status" value="2"/>
</dbReference>
<comment type="pathway">
    <text evidence="7">Quinol/quinone metabolism; 1,4-dihydroxy-2-naphthoate biosynthesis; 1,4-dihydroxy-2-naphthoate from chorismate: step 2/7.</text>
</comment>
<dbReference type="InterPro" id="IPR004433">
    <property type="entry name" value="MenaQ_synth_MenD"/>
</dbReference>
<dbReference type="Gene3D" id="3.40.50.1220">
    <property type="entry name" value="TPP-binding domain"/>
    <property type="match status" value="1"/>
</dbReference>
<dbReference type="InterPro" id="IPR011766">
    <property type="entry name" value="TPP_enzyme_TPP-bd"/>
</dbReference>
<evidence type="ECO:0000256" key="7">
    <source>
        <dbReference type="HAMAP-Rule" id="MF_01659"/>
    </source>
</evidence>
<dbReference type="PANTHER" id="PTHR42916:SF1">
    <property type="entry name" value="PROTEIN PHYLLO, CHLOROPLASTIC"/>
    <property type="match status" value="1"/>
</dbReference>
<dbReference type="InterPro" id="IPR029061">
    <property type="entry name" value="THDP-binding"/>
</dbReference>
<dbReference type="GO" id="GO:0000287">
    <property type="term" value="F:magnesium ion binding"/>
    <property type="evidence" value="ECO:0007669"/>
    <property type="project" value="UniProtKB-UniRule"/>
</dbReference>
<evidence type="ECO:0000256" key="1">
    <source>
        <dbReference type="ARBA" id="ARBA00022428"/>
    </source>
</evidence>
<keyword evidence="1" id="KW-0474">Menaquinone biosynthesis</keyword>
<proteinExistence type="inferred from homology"/>
<keyword evidence="3 7" id="KW-0479">Metal-binding</keyword>
<dbReference type="Pfam" id="PF02776">
    <property type="entry name" value="TPP_enzyme_N"/>
    <property type="match status" value="1"/>
</dbReference>
<keyword evidence="6 7" id="KW-0464">Manganese</keyword>
<dbReference type="AlphaFoldDB" id="A0A8J7BXN7"/>
<dbReference type="UniPathway" id="UPA01057">
    <property type="reaction ID" value="UER00164"/>
</dbReference>
<evidence type="ECO:0000256" key="3">
    <source>
        <dbReference type="ARBA" id="ARBA00022723"/>
    </source>
</evidence>
<dbReference type="Pfam" id="PF16582">
    <property type="entry name" value="TPP_enzyme_M_2"/>
    <property type="match status" value="1"/>
</dbReference>
<dbReference type="Pfam" id="PF02775">
    <property type="entry name" value="TPP_enzyme_C"/>
    <property type="match status" value="1"/>
</dbReference>
<dbReference type="UniPathway" id="UPA00995"/>
<keyword evidence="12" id="KW-1185">Reference proteome</keyword>
<comment type="subunit">
    <text evidence="7">Homodimer.</text>
</comment>
<dbReference type="GO" id="GO:0009234">
    <property type="term" value="P:menaquinone biosynthetic process"/>
    <property type="evidence" value="ECO:0007669"/>
    <property type="project" value="UniProtKB-KW"/>
</dbReference>
<comment type="catalytic activity">
    <reaction evidence="7">
        <text>isochorismate + 2-oxoglutarate + H(+) = 5-enolpyruvoyl-6-hydroxy-2-succinyl-cyclohex-3-ene-1-carboxylate + CO2</text>
        <dbReference type="Rhea" id="RHEA:25593"/>
        <dbReference type="ChEBI" id="CHEBI:15378"/>
        <dbReference type="ChEBI" id="CHEBI:16526"/>
        <dbReference type="ChEBI" id="CHEBI:16810"/>
        <dbReference type="ChEBI" id="CHEBI:29780"/>
        <dbReference type="ChEBI" id="CHEBI:58818"/>
        <dbReference type="EC" id="2.2.1.9"/>
    </reaction>
</comment>
<comment type="cofactor">
    <cofactor evidence="7">
        <name>thiamine diphosphate</name>
        <dbReference type="ChEBI" id="CHEBI:58937"/>
    </cofactor>
    <text evidence="7">Binds 1 thiamine pyrophosphate per subunit.</text>
</comment>
<dbReference type="PIRSF" id="PIRSF004983">
    <property type="entry name" value="MenD"/>
    <property type="match status" value="1"/>
</dbReference>
<dbReference type="InterPro" id="IPR032264">
    <property type="entry name" value="MenD_middle"/>
</dbReference>
<comment type="caution">
    <text evidence="11">The sequence shown here is derived from an EMBL/GenBank/DDBJ whole genome shotgun (WGS) entry which is preliminary data.</text>
</comment>
<dbReference type="GO" id="GO:0030976">
    <property type="term" value="F:thiamine pyrophosphate binding"/>
    <property type="evidence" value="ECO:0007669"/>
    <property type="project" value="UniProtKB-UniRule"/>
</dbReference>
<evidence type="ECO:0000256" key="5">
    <source>
        <dbReference type="ARBA" id="ARBA00023052"/>
    </source>
</evidence>
<feature type="domain" description="Thiamine pyrophosphate enzyme TPP-binding" evidence="8">
    <location>
        <begin position="437"/>
        <end position="558"/>
    </location>
</feature>
<evidence type="ECO:0000256" key="6">
    <source>
        <dbReference type="ARBA" id="ARBA00023211"/>
    </source>
</evidence>
<dbReference type="GO" id="GO:0070204">
    <property type="term" value="F:2-succinyl-5-enolpyruvyl-6-hydroxy-3-cyclohexene-1-carboxylic-acid synthase activity"/>
    <property type="evidence" value="ECO:0007669"/>
    <property type="project" value="UniProtKB-UniRule"/>
</dbReference>
<sequence>MTIDTSNINNLWGSLIVEELIRNGVNYFVISVGSRSTPLTVAVARHPNAEKIVCFDERAAAFHALGYARATLNPAVVICTSGTAAANYFPAVIEASTDCVPLIVLSGDRPPELRQTGANQTIQQFNLYGEYVKWQFDLPCPDEKIPPQMVLTTIDQAVYQARKSPSGSVHLNCMFREPLAPTNAHITDGYLDSLTLWQKQKKPYTQYTSSQVIPDADSVNQIADIINQTQWGILAVGQLKSDADVQAVSQLAEKLNLPVFTDIQSRLRLDSHTNVINYFDLLLIDYLHSQKPLETILQIGSRITSKRFMQLIEHQTLNYIVVTDDPFRHDPSHNVSWRIEASISQFCQQLLPAIAKSINSHLLIQLQQQSQLINQTIDDFLGQSQEISEPGIARIISRYIPKQHGLFLANSMPIRDMDMYAVCEGSPVAVSANRGTSGIEGTIASAAGFAVGLNSSVTVLIGDLSFLYDLNSLALLKSLSQPLIIVVVNNDGGGIFSFLPIAQFHDVFEPYFGVSHQLEFKYVAKMFGIDYYHPETTDAFLVTYQTAISHQRHAVIEVTTDRNKNYALHQDLQQLLQTHGKFLAVQDR</sequence>
<accession>A0A8J7BXN7</accession>
<evidence type="ECO:0000259" key="10">
    <source>
        <dbReference type="Pfam" id="PF16582"/>
    </source>
</evidence>
<dbReference type="PANTHER" id="PTHR42916">
    <property type="entry name" value="2-SUCCINYL-5-ENOLPYRUVYL-6-HYDROXY-3-CYCLOHEXENE-1-CARBOXYLATE SYNTHASE"/>
    <property type="match status" value="1"/>
</dbReference>
<comment type="cofactor">
    <cofactor evidence="7">
        <name>Mg(2+)</name>
        <dbReference type="ChEBI" id="CHEBI:18420"/>
    </cofactor>
    <cofactor evidence="7">
        <name>Mn(2+)</name>
        <dbReference type="ChEBI" id="CHEBI:29035"/>
    </cofactor>
</comment>
<dbReference type="InterPro" id="IPR029035">
    <property type="entry name" value="DHS-like_NAD/FAD-binding_dom"/>
</dbReference>
<evidence type="ECO:0000259" key="9">
    <source>
        <dbReference type="Pfam" id="PF02776"/>
    </source>
</evidence>
<reference evidence="11" key="1">
    <citation type="submission" date="2020-09" db="EMBL/GenBank/DDBJ databases">
        <title>Iningainema tapete sp. nov. (Scytonemataceae, Cyanobacteria) from greenhouses in central Florida (USA) produces two types of nodularin with biosynthetic potential for microcystin-LR and anabaenopeptins.</title>
        <authorList>
            <person name="Berthold D.E."/>
            <person name="Lefler F.W."/>
            <person name="Huang I.-S."/>
            <person name="Abdulla H."/>
            <person name="Zimba P.V."/>
            <person name="Laughinghouse H.D. IV."/>
        </authorList>
    </citation>
    <scope>NUCLEOTIDE SEQUENCE</scope>
    <source>
        <strain evidence="11">BLCCT55</strain>
    </source>
</reference>
<evidence type="ECO:0000313" key="11">
    <source>
        <dbReference type="EMBL" id="MBD2774092.1"/>
    </source>
</evidence>
<gene>
    <name evidence="7 11" type="primary">menD</name>
    <name evidence="11" type="ORF">ICL16_18935</name>
</gene>
<dbReference type="CDD" id="cd07037">
    <property type="entry name" value="TPP_PYR_MenD"/>
    <property type="match status" value="1"/>
</dbReference>
<dbReference type="CDD" id="cd02009">
    <property type="entry name" value="TPP_SHCHC_synthase"/>
    <property type="match status" value="1"/>
</dbReference>
<dbReference type="NCBIfam" id="TIGR00173">
    <property type="entry name" value="menD"/>
    <property type="match status" value="1"/>
</dbReference>
<feature type="domain" description="Menaquinone biosynthesis protein MenD middle" evidence="10">
    <location>
        <begin position="190"/>
        <end position="408"/>
    </location>
</feature>
<dbReference type="EMBL" id="JACXAE010000064">
    <property type="protein sequence ID" value="MBD2774092.1"/>
    <property type="molecule type" value="Genomic_DNA"/>
</dbReference>
<keyword evidence="4 7" id="KW-0460">Magnesium</keyword>
<name>A0A8J7BXN7_9CYAN</name>
<feature type="domain" description="Thiamine pyrophosphate enzyme N-terminal TPP-binding" evidence="9">
    <location>
        <begin position="14"/>
        <end position="125"/>
    </location>
</feature>
<keyword evidence="5 7" id="KW-0786">Thiamine pyrophosphate</keyword>
<organism evidence="11 12">
    <name type="scientific">Iningainema tapete BLCC-T55</name>
    <dbReference type="NCBI Taxonomy" id="2748662"/>
    <lineage>
        <taxon>Bacteria</taxon>
        <taxon>Bacillati</taxon>
        <taxon>Cyanobacteriota</taxon>
        <taxon>Cyanophyceae</taxon>
        <taxon>Nostocales</taxon>
        <taxon>Scytonemataceae</taxon>
        <taxon>Iningainema tapete</taxon>
    </lineage>
</organism>
<evidence type="ECO:0000256" key="4">
    <source>
        <dbReference type="ARBA" id="ARBA00022842"/>
    </source>
</evidence>
<evidence type="ECO:0000313" key="12">
    <source>
        <dbReference type="Proteomes" id="UP000629098"/>
    </source>
</evidence>